<reference evidence="2 3" key="1">
    <citation type="submission" date="2019-04" db="EMBL/GenBank/DDBJ databases">
        <authorList>
            <person name="Li Y."/>
            <person name="Wang J."/>
        </authorList>
    </citation>
    <scope>NUCLEOTIDE SEQUENCE [LARGE SCALE GENOMIC DNA]</scope>
    <source>
        <strain evidence="2 3">DSM 14668</strain>
    </source>
</reference>
<dbReference type="RefSeq" id="WP_136928973.1">
    <property type="nucleotide sequence ID" value="NZ_SSMQ01000009.1"/>
</dbReference>
<evidence type="ECO:0000313" key="3">
    <source>
        <dbReference type="Proteomes" id="UP000309215"/>
    </source>
</evidence>
<evidence type="ECO:0000313" key="2">
    <source>
        <dbReference type="EMBL" id="TKD09750.1"/>
    </source>
</evidence>
<proteinExistence type="predicted"/>
<evidence type="ECO:0000256" key="1">
    <source>
        <dbReference type="SAM" id="SignalP"/>
    </source>
</evidence>
<dbReference type="OrthoDB" id="5517404at2"/>
<accession>A0A4U1JEX9</accession>
<keyword evidence="1" id="KW-0732">Signal</keyword>
<protein>
    <recommendedName>
        <fullName evidence="4">Lipoprotein</fullName>
    </recommendedName>
</protein>
<gene>
    <name evidence="2" type="ORF">E8A74_11330</name>
</gene>
<evidence type="ECO:0008006" key="4">
    <source>
        <dbReference type="Google" id="ProtNLM"/>
    </source>
</evidence>
<name>A0A4U1JEX9_9BACT</name>
<feature type="chain" id="PRO_5020721071" description="Lipoprotein" evidence="1">
    <location>
        <begin position="19"/>
        <end position="153"/>
    </location>
</feature>
<comment type="caution">
    <text evidence="2">The sequence shown here is derived from an EMBL/GenBank/DDBJ whole genome shotgun (WGS) entry which is preliminary data.</text>
</comment>
<dbReference type="EMBL" id="SSMQ01000009">
    <property type="protein sequence ID" value="TKD09750.1"/>
    <property type="molecule type" value="Genomic_DNA"/>
</dbReference>
<sequence>MRRLPARLALLVIPLAFAFPAACGDGYEVRPCGQIPEKGCPVGRGGSCDDATCAALYDCVDGAWRHAEACPGGGQDPDAGVSPDGCAKPVIDHTGETTGCMPDLQNPDCPAVAAEQCFETVCLTDCIDFFLCTKEGWNLVAYCNEEGTLELTQ</sequence>
<feature type="signal peptide" evidence="1">
    <location>
        <begin position="1"/>
        <end position="18"/>
    </location>
</feature>
<keyword evidence="3" id="KW-1185">Reference proteome</keyword>
<dbReference type="AlphaFoldDB" id="A0A4U1JEX9"/>
<dbReference type="Proteomes" id="UP000309215">
    <property type="component" value="Unassembled WGS sequence"/>
</dbReference>
<organism evidence="2 3">
    <name type="scientific">Polyangium fumosum</name>
    <dbReference type="NCBI Taxonomy" id="889272"/>
    <lineage>
        <taxon>Bacteria</taxon>
        <taxon>Pseudomonadati</taxon>
        <taxon>Myxococcota</taxon>
        <taxon>Polyangia</taxon>
        <taxon>Polyangiales</taxon>
        <taxon>Polyangiaceae</taxon>
        <taxon>Polyangium</taxon>
    </lineage>
</organism>